<accession>A0A4R2P0A0</accession>
<dbReference type="GO" id="GO:0004066">
    <property type="term" value="F:asparagine synthase (glutamine-hydrolyzing) activity"/>
    <property type="evidence" value="ECO:0007669"/>
    <property type="project" value="UniProtKB-EC"/>
</dbReference>
<evidence type="ECO:0000256" key="1">
    <source>
        <dbReference type="ARBA" id="ARBA00005187"/>
    </source>
</evidence>
<comment type="caution">
    <text evidence="12">The sequence shown here is derived from an EMBL/GenBank/DDBJ whole genome shotgun (WGS) entry which is preliminary data.</text>
</comment>
<dbReference type="GO" id="GO:0005829">
    <property type="term" value="C:cytosol"/>
    <property type="evidence" value="ECO:0007669"/>
    <property type="project" value="TreeGrafter"/>
</dbReference>
<dbReference type="SUPFAM" id="SSF52402">
    <property type="entry name" value="Adenine nucleotide alpha hydrolases-like"/>
    <property type="match status" value="1"/>
</dbReference>
<dbReference type="OrthoDB" id="9763290at2"/>
<dbReference type="AlphaFoldDB" id="A0A4R2P0A0"/>
<dbReference type="GO" id="GO:0006529">
    <property type="term" value="P:asparagine biosynthetic process"/>
    <property type="evidence" value="ECO:0007669"/>
    <property type="project" value="UniProtKB-KW"/>
</dbReference>
<comment type="pathway">
    <text evidence="1">Amino-acid biosynthesis; L-asparagine biosynthesis; L-asparagine from L-aspartate (L-Gln route): step 1/1.</text>
</comment>
<dbReference type="GO" id="GO:0005524">
    <property type="term" value="F:ATP binding"/>
    <property type="evidence" value="ECO:0007669"/>
    <property type="project" value="UniProtKB-KW"/>
</dbReference>
<comment type="similarity">
    <text evidence="2">Belongs to the asparagine synthetase family.</text>
</comment>
<dbReference type="Pfam" id="PF00733">
    <property type="entry name" value="Asn_synthase"/>
    <property type="match status" value="1"/>
</dbReference>
<feature type="binding site" evidence="9">
    <location>
        <position position="106"/>
    </location>
    <ligand>
        <name>L-glutamine</name>
        <dbReference type="ChEBI" id="CHEBI:58359"/>
    </ligand>
</feature>
<dbReference type="InterPro" id="IPR051786">
    <property type="entry name" value="ASN_synthetase/amidase"/>
</dbReference>
<evidence type="ECO:0000313" key="12">
    <source>
        <dbReference type="EMBL" id="TCP27251.1"/>
    </source>
</evidence>
<feature type="site" description="Important for beta-aspartyl-AMP intermediate formation" evidence="10">
    <location>
        <position position="377"/>
    </location>
</feature>
<keyword evidence="8" id="KW-0028">Amino-acid biosynthesis</keyword>
<gene>
    <name evidence="12" type="ORF">EV656_101154</name>
</gene>
<dbReference type="SUPFAM" id="SSF56235">
    <property type="entry name" value="N-terminal nucleophile aminohydrolases (Ntn hydrolases)"/>
    <property type="match status" value="1"/>
</dbReference>
<dbReference type="EMBL" id="SLXL01000001">
    <property type="protein sequence ID" value="TCP27251.1"/>
    <property type="molecule type" value="Genomic_DNA"/>
</dbReference>
<proteinExistence type="inferred from homology"/>
<dbReference type="Gene3D" id="3.60.20.10">
    <property type="entry name" value="Glutamine Phosphoribosylpyrophosphate, subunit 1, domain 1"/>
    <property type="match status" value="1"/>
</dbReference>
<dbReference type="PROSITE" id="PS51278">
    <property type="entry name" value="GATASE_TYPE_2"/>
    <property type="match status" value="1"/>
</dbReference>
<evidence type="ECO:0000256" key="10">
    <source>
        <dbReference type="PIRSR" id="PIRSR001589-3"/>
    </source>
</evidence>
<dbReference type="InterPro" id="IPR017932">
    <property type="entry name" value="GATase_2_dom"/>
</dbReference>
<dbReference type="Gene3D" id="3.40.50.620">
    <property type="entry name" value="HUPs"/>
    <property type="match status" value="2"/>
</dbReference>
<dbReference type="PANTHER" id="PTHR43284:SF1">
    <property type="entry name" value="ASPARAGINE SYNTHETASE"/>
    <property type="match status" value="1"/>
</dbReference>
<comment type="catalytic activity">
    <reaction evidence="7">
        <text>L-aspartate + L-glutamine + ATP + H2O = L-asparagine + L-glutamate + AMP + diphosphate + H(+)</text>
        <dbReference type="Rhea" id="RHEA:12228"/>
        <dbReference type="ChEBI" id="CHEBI:15377"/>
        <dbReference type="ChEBI" id="CHEBI:15378"/>
        <dbReference type="ChEBI" id="CHEBI:29985"/>
        <dbReference type="ChEBI" id="CHEBI:29991"/>
        <dbReference type="ChEBI" id="CHEBI:30616"/>
        <dbReference type="ChEBI" id="CHEBI:33019"/>
        <dbReference type="ChEBI" id="CHEBI:58048"/>
        <dbReference type="ChEBI" id="CHEBI:58359"/>
        <dbReference type="ChEBI" id="CHEBI:456215"/>
        <dbReference type="EC" id="6.3.5.4"/>
    </reaction>
</comment>
<keyword evidence="4 9" id="KW-0547">Nucleotide-binding</keyword>
<dbReference type="CDD" id="cd00712">
    <property type="entry name" value="AsnB"/>
    <property type="match status" value="1"/>
</dbReference>
<dbReference type="InterPro" id="IPR029055">
    <property type="entry name" value="Ntn_hydrolases_N"/>
</dbReference>
<dbReference type="NCBIfam" id="TIGR01536">
    <property type="entry name" value="asn_synth_AEB"/>
    <property type="match status" value="1"/>
</dbReference>
<sequence length="656" mass="69272">MCGFTAILTAEPGAALPAAADIRAMTDALAHRGPDAEGHWSDPAAGIALGHRRLSILDLSEAGAQPMHSACGRYALAFNGEIYNHPALREELAAAGHAPGWRGQSDTETLLALIAARGLAGALRATRGMFALALWDRQDRTLSLARDRMGEKPLYYGQIGGVWAAASELHALRCLPGCPQGTDRAAVAAYLARGYVPEGMSIHAGITKLAPGRMVVLRAGAAPEESIFEYFAALAAQGRAAPMPGDAQARSAALEEILRGAVGAQMISDVPLGCFLSGGVDSSLVAALMQADSARQVETFSVGFSDARFDESPHAAAVARHLGTAHTAFRLSEAEALAVIPDLPHIYDEPFADSSQIPTALLCRAARSRVTVALTGDGADELFGGYNRHVLGPRLWRLLAPLPRPLRRPLGRALAGLEGLGTADRAGRLHTLAKQLGLPVTLLDKLARLGGIVAAADGLPALYTHLTRGFLDPAAIMAPPPGAPVADPPLPATLAGLTGAEWLMAQDSLGYLPGDILTKVDRAAMATSLETRAPFLDPQVVRAAWSLAPGDRIDGKRGKAILRGILARHVPGDLVERPKQGFAVPLDRWLREGLRDWAEALLTRDTLLDAAGLDRGPVAALWTRHQARHGNEGQKLWTLLMLLAWLERDAGKKGPA</sequence>
<evidence type="ECO:0000259" key="11">
    <source>
        <dbReference type="PROSITE" id="PS51278"/>
    </source>
</evidence>
<keyword evidence="5 9" id="KW-0067">ATP-binding</keyword>
<evidence type="ECO:0000313" key="13">
    <source>
        <dbReference type="Proteomes" id="UP000295733"/>
    </source>
</evidence>
<protein>
    <recommendedName>
        <fullName evidence="3">asparagine synthase (glutamine-hydrolyzing)</fullName>
        <ecNumber evidence="3">6.3.5.4</ecNumber>
    </recommendedName>
</protein>
<keyword evidence="8" id="KW-0061">Asparagine biosynthesis</keyword>
<dbReference type="PANTHER" id="PTHR43284">
    <property type="entry name" value="ASPARAGINE SYNTHETASE (GLUTAMINE-HYDROLYZING)"/>
    <property type="match status" value="1"/>
</dbReference>
<dbReference type="InterPro" id="IPR001962">
    <property type="entry name" value="Asn_synthase"/>
</dbReference>
<organism evidence="12 13">
    <name type="scientific">Rhodovulum adriaticum</name>
    <name type="common">Rhodopseudomonas adriatica</name>
    <dbReference type="NCBI Taxonomy" id="35804"/>
    <lineage>
        <taxon>Bacteria</taxon>
        <taxon>Pseudomonadati</taxon>
        <taxon>Pseudomonadota</taxon>
        <taxon>Alphaproteobacteria</taxon>
        <taxon>Rhodobacterales</taxon>
        <taxon>Paracoccaceae</taxon>
        <taxon>Rhodovulum</taxon>
    </lineage>
</organism>
<evidence type="ECO:0000256" key="2">
    <source>
        <dbReference type="ARBA" id="ARBA00005752"/>
    </source>
</evidence>
<evidence type="ECO:0000256" key="7">
    <source>
        <dbReference type="ARBA" id="ARBA00048741"/>
    </source>
</evidence>
<evidence type="ECO:0000256" key="9">
    <source>
        <dbReference type="PIRSR" id="PIRSR001589-2"/>
    </source>
</evidence>
<dbReference type="EC" id="6.3.5.4" evidence="3"/>
<dbReference type="RefSeq" id="WP_132598471.1">
    <property type="nucleotide sequence ID" value="NZ_NRRP01000001.1"/>
</dbReference>
<feature type="domain" description="Glutamine amidotransferase type-2" evidence="11">
    <location>
        <begin position="2"/>
        <end position="220"/>
    </location>
</feature>
<dbReference type="InterPro" id="IPR006426">
    <property type="entry name" value="Asn_synth_AEB"/>
</dbReference>
<evidence type="ECO:0000256" key="6">
    <source>
        <dbReference type="ARBA" id="ARBA00022962"/>
    </source>
</evidence>
<evidence type="ECO:0000256" key="8">
    <source>
        <dbReference type="PIRSR" id="PIRSR001589-1"/>
    </source>
</evidence>
<dbReference type="CDD" id="cd01991">
    <property type="entry name" value="Asn_synthase_B_C"/>
    <property type="match status" value="1"/>
</dbReference>
<reference evidence="12 13" key="1">
    <citation type="submission" date="2019-03" db="EMBL/GenBank/DDBJ databases">
        <title>Genomic Encyclopedia of Type Strains, Phase IV (KMG-IV): sequencing the most valuable type-strain genomes for metagenomic binning, comparative biology and taxonomic classification.</title>
        <authorList>
            <person name="Goeker M."/>
        </authorList>
    </citation>
    <scope>NUCLEOTIDE SEQUENCE [LARGE SCALE GENOMIC DNA]</scope>
    <source>
        <strain evidence="12 13">DSM 2781</strain>
    </source>
</reference>
<keyword evidence="6 8" id="KW-0315">Glutamine amidotransferase</keyword>
<evidence type="ECO:0000256" key="5">
    <source>
        <dbReference type="ARBA" id="ARBA00022840"/>
    </source>
</evidence>
<feature type="binding site" evidence="9">
    <location>
        <position position="302"/>
    </location>
    <ligand>
        <name>ATP</name>
        <dbReference type="ChEBI" id="CHEBI:30616"/>
    </ligand>
</feature>
<dbReference type="Pfam" id="PF13522">
    <property type="entry name" value="GATase_6"/>
    <property type="match status" value="1"/>
</dbReference>
<dbReference type="InterPro" id="IPR014729">
    <property type="entry name" value="Rossmann-like_a/b/a_fold"/>
</dbReference>
<dbReference type="Proteomes" id="UP000295733">
    <property type="component" value="Unassembled WGS sequence"/>
</dbReference>
<feature type="active site" description="For GATase activity" evidence="8">
    <location>
        <position position="2"/>
    </location>
</feature>
<evidence type="ECO:0000256" key="3">
    <source>
        <dbReference type="ARBA" id="ARBA00012737"/>
    </source>
</evidence>
<name>A0A4R2P0A0_RHOAD</name>
<dbReference type="InterPro" id="IPR033738">
    <property type="entry name" value="AsnB_N"/>
</dbReference>
<evidence type="ECO:0000256" key="4">
    <source>
        <dbReference type="ARBA" id="ARBA00022741"/>
    </source>
</evidence>
<keyword evidence="13" id="KW-1185">Reference proteome</keyword>
<dbReference type="PIRSF" id="PIRSF001589">
    <property type="entry name" value="Asn_synthetase_glu-h"/>
    <property type="match status" value="1"/>
</dbReference>